<dbReference type="EMBL" id="ML005201">
    <property type="protein sequence ID" value="RKP19572.1"/>
    <property type="molecule type" value="Genomic_DNA"/>
</dbReference>
<gene>
    <name evidence="1" type="ORF">ROZALSC1DRAFT_22176</name>
</gene>
<protein>
    <submittedName>
        <fullName evidence="1">Uncharacterized protein</fullName>
    </submittedName>
</protein>
<evidence type="ECO:0000313" key="1">
    <source>
        <dbReference type="EMBL" id="RKP19572.1"/>
    </source>
</evidence>
<name>A0A4P9YKB7_ROZAC</name>
<sequence length="219" mass="25061">MFGDQKWGFKNPWRTEMKFLVINKEISGACSAIYWLKRENSFFPIVTKHSLPRGHFTKKPLFGPPNQTKDLRGYRHPTTSAVDTKITRLGNSPSHRLILQGQWVIIEILVPHLLVRPTKSNHELKLQKFWKTNIRVKLIAITIRLIIEALLNGHISKSGRLNIAGDKALHKSPCDELIKKPMQEKSSSLPRYTFPQCPPEVSLVPRLPPLIRHSDGISL</sequence>
<organism evidence="1 2">
    <name type="scientific">Rozella allomycis (strain CSF55)</name>
    <dbReference type="NCBI Taxonomy" id="988480"/>
    <lineage>
        <taxon>Eukaryota</taxon>
        <taxon>Fungi</taxon>
        <taxon>Fungi incertae sedis</taxon>
        <taxon>Cryptomycota</taxon>
        <taxon>Cryptomycota incertae sedis</taxon>
        <taxon>Rozella</taxon>
    </lineage>
</organism>
<proteinExistence type="predicted"/>
<evidence type="ECO:0000313" key="2">
    <source>
        <dbReference type="Proteomes" id="UP000281549"/>
    </source>
</evidence>
<accession>A0A4P9YKB7</accession>
<reference evidence="2" key="1">
    <citation type="journal article" date="2018" name="Nat. Microbiol.">
        <title>Leveraging single-cell genomics to expand the fungal tree of life.</title>
        <authorList>
            <person name="Ahrendt S.R."/>
            <person name="Quandt C.A."/>
            <person name="Ciobanu D."/>
            <person name="Clum A."/>
            <person name="Salamov A."/>
            <person name="Andreopoulos B."/>
            <person name="Cheng J.F."/>
            <person name="Woyke T."/>
            <person name="Pelin A."/>
            <person name="Henrissat B."/>
            <person name="Reynolds N.K."/>
            <person name="Benny G.L."/>
            <person name="Smith M.E."/>
            <person name="James T.Y."/>
            <person name="Grigoriev I.V."/>
        </authorList>
    </citation>
    <scope>NUCLEOTIDE SEQUENCE [LARGE SCALE GENOMIC DNA]</scope>
    <source>
        <strain evidence="2">CSF55</strain>
    </source>
</reference>
<dbReference type="Proteomes" id="UP000281549">
    <property type="component" value="Unassembled WGS sequence"/>
</dbReference>
<dbReference type="AlphaFoldDB" id="A0A4P9YKB7"/>